<feature type="transmembrane region" description="Helical" evidence="1">
    <location>
        <begin position="48"/>
        <end position="70"/>
    </location>
</feature>
<feature type="transmembrane region" description="Helical" evidence="1">
    <location>
        <begin position="217"/>
        <end position="237"/>
    </location>
</feature>
<feature type="transmembrane region" description="Helical" evidence="1">
    <location>
        <begin position="9"/>
        <end position="28"/>
    </location>
</feature>
<evidence type="ECO:0000313" key="2">
    <source>
        <dbReference type="EMBL" id="MBU5490333.1"/>
    </source>
</evidence>
<feature type="transmembrane region" description="Helical" evidence="1">
    <location>
        <begin position="285"/>
        <end position="304"/>
    </location>
</feature>
<evidence type="ECO:0008006" key="4">
    <source>
        <dbReference type="Google" id="ProtNLM"/>
    </source>
</evidence>
<organism evidence="2 3">
    <name type="scientific">Butyricicoccus intestinisimiae</name>
    <dbReference type="NCBI Taxonomy" id="2841509"/>
    <lineage>
        <taxon>Bacteria</taxon>
        <taxon>Bacillati</taxon>
        <taxon>Bacillota</taxon>
        <taxon>Clostridia</taxon>
        <taxon>Eubacteriales</taxon>
        <taxon>Butyricicoccaceae</taxon>
        <taxon>Butyricicoccus</taxon>
    </lineage>
</organism>
<evidence type="ECO:0000256" key="1">
    <source>
        <dbReference type="SAM" id="Phobius"/>
    </source>
</evidence>
<feature type="transmembrane region" description="Helical" evidence="1">
    <location>
        <begin position="249"/>
        <end position="278"/>
    </location>
</feature>
<evidence type="ECO:0000313" key="3">
    <source>
        <dbReference type="Proteomes" id="UP000783588"/>
    </source>
</evidence>
<feature type="transmembrane region" description="Helical" evidence="1">
    <location>
        <begin position="156"/>
        <end position="178"/>
    </location>
</feature>
<proteinExistence type="predicted"/>
<feature type="transmembrane region" description="Helical" evidence="1">
    <location>
        <begin position="484"/>
        <end position="504"/>
    </location>
</feature>
<dbReference type="EMBL" id="JAHLQI010000003">
    <property type="protein sequence ID" value="MBU5490333.1"/>
    <property type="molecule type" value="Genomic_DNA"/>
</dbReference>
<gene>
    <name evidence="2" type="ORF">KQI75_06830</name>
</gene>
<keyword evidence="1" id="KW-0472">Membrane</keyword>
<keyword evidence="1" id="KW-1133">Transmembrane helix</keyword>
<dbReference type="Proteomes" id="UP000783588">
    <property type="component" value="Unassembled WGS sequence"/>
</dbReference>
<reference evidence="2 3" key="1">
    <citation type="submission" date="2021-06" db="EMBL/GenBank/DDBJ databases">
        <authorList>
            <person name="Sun Q."/>
            <person name="Li D."/>
        </authorList>
    </citation>
    <scope>NUCLEOTIDE SEQUENCE [LARGE SCALE GENOMIC DNA]</scope>
    <source>
        <strain evidence="2 3">MSJd-7</strain>
    </source>
</reference>
<dbReference type="RefSeq" id="WP_216469997.1">
    <property type="nucleotide sequence ID" value="NZ_JAHLQI010000003.1"/>
</dbReference>
<keyword evidence="1" id="KW-0812">Transmembrane</keyword>
<accession>A0ABS6ES44</accession>
<dbReference type="InterPro" id="IPR046062">
    <property type="entry name" value="DUF6020"/>
</dbReference>
<name>A0ABS6ES44_9FIRM</name>
<dbReference type="Pfam" id="PF19484">
    <property type="entry name" value="DUF6020"/>
    <property type="match status" value="1"/>
</dbReference>
<feature type="transmembrane region" description="Helical" evidence="1">
    <location>
        <begin position="131"/>
        <end position="149"/>
    </location>
</feature>
<feature type="transmembrane region" description="Helical" evidence="1">
    <location>
        <begin position="510"/>
        <end position="528"/>
    </location>
</feature>
<feature type="transmembrane region" description="Helical" evidence="1">
    <location>
        <begin position="458"/>
        <end position="477"/>
    </location>
</feature>
<keyword evidence="3" id="KW-1185">Reference proteome</keyword>
<feature type="transmembrane region" description="Helical" evidence="1">
    <location>
        <begin position="190"/>
        <end position="210"/>
    </location>
</feature>
<feature type="transmembrane region" description="Helical" evidence="1">
    <location>
        <begin position="90"/>
        <end position="107"/>
    </location>
</feature>
<sequence length="533" mass="60583">MEKKTQKKLLWPLVIAALMFGAMIALGRKIHFAGNVHLSYTMNTFDDFVWTDLVVFALAAVGTFVLLLVLDALYDRIARPADNKAFNKKLFIICFVVLCLCWLPFFLKDFPGTVVGDSFHSVNQGLGVKRIGNHFLVFYTLFVAIFLRIGAAFGSIMLGVFLYSLTQYLVMAAVYARFLAWLDSKGVKRWYLVLALAFFAIPQSFAMYAVIMWKDPLFTAFLLFLTMMLFDAVQSRGALFQDKKFVVKWVLLLLGTIFFRNNGLYIVIGIFVLLLFAYRKQAKRVLIATLCVIIAARIIVGPVYDALRIEKDSVVESVGIPLQQMAYVAVYGGEMNETEYASVTKLMPIEEYKRVYTPCIVDTIKWDYDYFDRSYLDTQTGEVLKNWATIGVKNFPAYVKAYCLETFGYWKIGARNSNGDMMEGIIENVYGYDLYTINLLQKLPGGAVLERMQAALQFHFSAGTLFALWVLCLALLLRRRAYKLALVLAPGAFLWITLMLAAPVAFSMRYVYLLLVAFPLIPLLPMWTKDEQS</sequence>
<comment type="caution">
    <text evidence="2">The sequence shown here is derived from an EMBL/GenBank/DDBJ whole genome shotgun (WGS) entry which is preliminary data.</text>
</comment>
<protein>
    <recommendedName>
        <fullName evidence="4">Glycosyltransferase RgtA/B/C/D-like domain-containing protein</fullName>
    </recommendedName>
</protein>